<proteinExistence type="predicted"/>
<name>A0A8E2DUJ9_9APHY</name>
<evidence type="ECO:0000313" key="1">
    <source>
        <dbReference type="EMBL" id="OCH96244.1"/>
    </source>
</evidence>
<reference evidence="1 2" key="1">
    <citation type="submission" date="2016-07" db="EMBL/GenBank/DDBJ databases">
        <title>Draft genome of the white-rot fungus Obba rivulosa 3A-2.</title>
        <authorList>
            <consortium name="DOE Joint Genome Institute"/>
            <person name="Miettinen O."/>
            <person name="Riley R."/>
            <person name="Acob R."/>
            <person name="Barry K."/>
            <person name="Cullen D."/>
            <person name="De Vries R."/>
            <person name="Hainaut M."/>
            <person name="Hatakka A."/>
            <person name="Henrissat B."/>
            <person name="Hilden K."/>
            <person name="Kuo R."/>
            <person name="Labutti K."/>
            <person name="Lipzen A."/>
            <person name="Makela M.R."/>
            <person name="Sandor L."/>
            <person name="Spatafora J.W."/>
            <person name="Grigoriev I.V."/>
            <person name="Hibbett D.S."/>
        </authorList>
    </citation>
    <scope>NUCLEOTIDE SEQUENCE [LARGE SCALE GENOMIC DNA]</scope>
    <source>
        <strain evidence="1 2">3A-2</strain>
    </source>
</reference>
<dbReference type="EMBL" id="KV722331">
    <property type="protein sequence ID" value="OCH96244.1"/>
    <property type="molecule type" value="Genomic_DNA"/>
</dbReference>
<gene>
    <name evidence="1" type="ORF">OBBRIDRAFT_228749</name>
</gene>
<dbReference type="OrthoDB" id="2272012at2759"/>
<sequence>MQQLPPLTDIGLDFSNNLFSLRLGGALLPNFISEADVFIYFDPAFLSHIFVKVRDMVPQDAHNKGDPAYPGSFTGAYLISTVQAQIRERLDSHMIRADVLERLDSGFVDRRLCLEIVRSLQSQILFSKVQGGGNTIQDDAEGLFMFADDPRYSSNGDGESPGIPTAIITPLTRCYAPSCNDMTWCYSCTCPRRQSLPLHASPVQQDKTLMSLPRTDICNEVSNGTVVNGKNHTMTPSVRADNHALRSAATTSQYGTH</sequence>
<accession>A0A8E2DUJ9</accession>
<organism evidence="1 2">
    <name type="scientific">Obba rivulosa</name>
    <dbReference type="NCBI Taxonomy" id="1052685"/>
    <lineage>
        <taxon>Eukaryota</taxon>
        <taxon>Fungi</taxon>
        <taxon>Dikarya</taxon>
        <taxon>Basidiomycota</taxon>
        <taxon>Agaricomycotina</taxon>
        <taxon>Agaricomycetes</taxon>
        <taxon>Polyporales</taxon>
        <taxon>Gelatoporiaceae</taxon>
        <taxon>Obba</taxon>
    </lineage>
</organism>
<protein>
    <submittedName>
        <fullName evidence="1">Uncharacterized protein</fullName>
    </submittedName>
</protein>
<dbReference type="PANTHER" id="PTHR46572:SF1">
    <property type="entry name" value="RHO1 GUANINE NUCLEOTIDE EXCHANGE FACTOR TUS1"/>
    <property type="match status" value="1"/>
</dbReference>
<dbReference type="InterPro" id="IPR052233">
    <property type="entry name" value="Rho-type_GEFs"/>
</dbReference>
<dbReference type="AlphaFoldDB" id="A0A8E2DUJ9"/>
<dbReference type="Proteomes" id="UP000250043">
    <property type="component" value="Unassembled WGS sequence"/>
</dbReference>
<evidence type="ECO:0000313" key="2">
    <source>
        <dbReference type="Proteomes" id="UP000250043"/>
    </source>
</evidence>
<dbReference type="PANTHER" id="PTHR46572">
    <property type="entry name" value="RHO1 GDP-GTP EXCHANGE PROTEIN 1-RELATED"/>
    <property type="match status" value="1"/>
</dbReference>
<keyword evidence="2" id="KW-1185">Reference proteome</keyword>